<dbReference type="SUPFAM" id="SSF56112">
    <property type="entry name" value="Protein kinase-like (PK-like)"/>
    <property type="match status" value="1"/>
</dbReference>
<evidence type="ECO:0000256" key="5">
    <source>
        <dbReference type="ARBA" id="ARBA00022840"/>
    </source>
</evidence>
<dbReference type="EC" id="2.7.11.1" evidence="1"/>
<proteinExistence type="predicted"/>
<keyword evidence="6" id="KW-0040">ANK repeat</keyword>
<keyword evidence="4 9" id="KW-0418">Kinase</keyword>
<keyword evidence="3" id="KW-0547">Nucleotide-binding</keyword>
<dbReference type="PROSITE" id="PS50297">
    <property type="entry name" value="ANK_REP_REGION"/>
    <property type="match status" value="1"/>
</dbReference>
<evidence type="ECO:0000256" key="6">
    <source>
        <dbReference type="PROSITE-ProRule" id="PRU00023"/>
    </source>
</evidence>
<evidence type="ECO:0000256" key="7">
    <source>
        <dbReference type="SAM" id="MobiDB-lite"/>
    </source>
</evidence>
<dbReference type="GO" id="GO:0005524">
    <property type="term" value="F:ATP binding"/>
    <property type="evidence" value="ECO:0007669"/>
    <property type="project" value="UniProtKB-KW"/>
</dbReference>
<dbReference type="PANTHER" id="PTHR43671:SF13">
    <property type="entry name" value="SERINE_THREONINE-PROTEIN KINASE NEK2"/>
    <property type="match status" value="1"/>
</dbReference>
<dbReference type="PROSITE" id="PS50011">
    <property type="entry name" value="PROTEIN_KINASE_DOM"/>
    <property type="match status" value="1"/>
</dbReference>
<dbReference type="SMART" id="SM00220">
    <property type="entry name" value="S_TKc"/>
    <property type="match status" value="1"/>
</dbReference>
<evidence type="ECO:0000256" key="2">
    <source>
        <dbReference type="ARBA" id="ARBA00022679"/>
    </source>
</evidence>
<dbReference type="InterPro" id="IPR011009">
    <property type="entry name" value="Kinase-like_dom_sf"/>
</dbReference>
<comment type="caution">
    <text evidence="9">The sequence shown here is derived from an EMBL/GenBank/DDBJ whole genome shotgun (WGS) entry which is preliminary data.</text>
</comment>
<evidence type="ECO:0000259" key="8">
    <source>
        <dbReference type="PROSITE" id="PS50011"/>
    </source>
</evidence>
<dbReference type="InterPro" id="IPR050660">
    <property type="entry name" value="NEK_Ser/Thr_kinase"/>
</dbReference>
<dbReference type="Gene3D" id="3.30.200.20">
    <property type="entry name" value="Phosphorylase Kinase, domain 1"/>
    <property type="match status" value="1"/>
</dbReference>
<dbReference type="Proteomes" id="UP000315496">
    <property type="component" value="Chromosome 4"/>
</dbReference>
<gene>
    <name evidence="9" type="ORF">GMRT_13848</name>
</gene>
<keyword evidence="5" id="KW-0067">ATP-binding</keyword>
<name>A0A4Z1T483_GIAMU</name>
<evidence type="ECO:0000313" key="9">
    <source>
        <dbReference type="EMBL" id="TNJ27339.1"/>
    </source>
</evidence>
<feature type="repeat" description="ANK" evidence="6">
    <location>
        <begin position="390"/>
        <end position="422"/>
    </location>
</feature>
<dbReference type="PANTHER" id="PTHR43671">
    <property type="entry name" value="SERINE/THREONINE-PROTEIN KINASE NEK"/>
    <property type="match status" value="1"/>
</dbReference>
<dbReference type="AlphaFoldDB" id="A0A4Z1T483"/>
<dbReference type="OrthoDB" id="248923at2759"/>
<dbReference type="VEuPathDB" id="GiardiaDB:GMRT_13848"/>
<accession>A0A4Z1T483</accession>
<dbReference type="InterPro" id="IPR008271">
    <property type="entry name" value="Ser/Thr_kinase_AS"/>
</dbReference>
<organism evidence="9 10">
    <name type="scientific">Giardia muris</name>
    <dbReference type="NCBI Taxonomy" id="5742"/>
    <lineage>
        <taxon>Eukaryota</taxon>
        <taxon>Metamonada</taxon>
        <taxon>Diplomonadida</taxon>
        <taxon>Hexamitidae</taxon>
        <taxon>Giardiinae</taxon>
        <taxon>Giardia</taxon>
    </lineage>
</organism>
<evidence type="ECO:0000256" key="3">
    <source>
        <dbReference type="ARBA" id="ARBA00022741"/>
    </source>
</evidence>
<reference evidence="9 10" key="1">
    <citation type="submission" date="2019-05" db="EMBL/GenBank/DDBJ databases">
        <title>The compact genome of Giardia muris reveals important steps in the evolution of intestinal protozoan parasites.</title>
        <authorList>
            <person name="Xu F."/>
            <person name="Jimenez-Gonzalez A."/>
            <person name="Einarsson E."/>
            <person name="Astvaldsson A."/>
            <person name="Peirasmaki D."/>
            <person name="Eckmann L."/>
            <person name="Andersson J.O."/>
            <person name="Svard S.G."/>
            <person name="Jerlstrom-Hultqvist J."/>
        </authorList>
    </citation>
    <scope>NUCLEOTIDE SEQUENCE [LARGE SCALE GENOMIC DNA]</scope>
    <source>
        <strain evidence="9 10">Roberts-Thomson</strain>
    </source>
</reference>
<protein>
    <recommendedName>
        <fullName evidence="1">non-specific serine/threonine protein kinase</fullName>
        <ecNumber evidence="1">2.7.11.1</ecNumber>
    </recommendedName>
</protein>
<sequence>MIPGSIDEKYTIVEHLGNGSYGHVYSVRRNSDGELLCCKDISYSMHLQKGRELLRSEIEVTCSLNHPNVIRFLEVYHDEAKERYQIIMNLYQDDLLLYYRRMKKLGVQVDEQFIWCVLIAVLKVLAYCHNPLLHNGKAIIHRDIKPANILLTGTDGIVVTDFGVCRETVGGDQNMTYIGTPLYMPPEARYGKYSTSFDIWSLGCTMYEVITGKYCIVGTNDDEFDRRRRERSSGFPPFEGYSPDLHQVVQAMLVYDADERPTAAMLLGHPAVQRRIRAFTGNDDDPENGTETFFPAINQTIAQTICNAGKDKGDLPPPQAYPQPPSPPPLPPVKPSPQVGNPSVVDNVFKSPSSDDFIQESTTPLMRAVQRNDMAEVRAHLGDAGKQRTDGFTALMFAAMSNNLEAARLLVDKEANIIGINGFTALAWARTLKREECARFLEPIEGSNPKAVSV</sequence>
<dbReference type="InterPro" id="IPR002110">
    <property type="entry name" value="Ankyrin_rpt"/>
</dbReference>
<dbReference type="InterPro" id="IPR000719">
    <property type="entry name" value="Prot_kinase_dom"/>
</dbReference>
<dbReference type="SMART" id="SM00248">
    <property type="entry name" value="ANK"/>
    <property type="match status" value="2"/>
</dbReference>
<dbReference type="PROSITE" id="PS00108">
    <property type="entry name" value="PROTEIN_KINASE_ST"/>
    <property type="match status" value="1"/>
</dbReference>
<feature type="domain" description="Protein kinase" evidence="8">
    <location>
        <begin position="10"/>
        <end position="272"/>
    </location>
</feature>
<dbReference type="InterPro" id="IPR036770">
    <property type="entry name" value="Ankyrin_rpt-contain_sf"/>
</dbReference>
<feature type="region of interest" description="Disordered" evidence="7">
    <location>
        <begin position="308"/>
        <end position="343"/>
    </location>
</feature>
<dbReference type="Pfam" id="PF12796">
    <property type="entry name" value="Ank_2"/>
    <property type="match status" value="1"/>
</dbReference>
<evidence type="ECO:0000313" key="10">
    <source>
        <dbReference type="Proteomes" id="UP000315496"/>
    </source>
</evidence>
<dbReference type="GO" id="GO:0004674">
    <property type="term" value="F:protein serine/threonine kinase activity"/>
    <property type="evidence" value="ECO:0007669"/>
    <property type="project" value="UniProtKB-EC"/>
</dbReference>
<evidence type="ECO:0000256" key="4">
    <source>
        <dbReference type="ARBA" id="ARBA00022777"/>
    </source>
</evidence>
<keyword evidence="2" id="KW-0808">Transferase</keyword>
<dbReference type="PROSITE" id="PS50088">
    <property type="entry name" value="ANK_REPEAT"/>
    <property type="match status" value="1"/>
</dbReference>
<keyword evidence="10" id="KW-1185">Reference proteome</keyword>
<dbReference type="Gene3D" id="1.10.510.10">
    <property type="entry name" value="Transferase(Phosphotransferase) domain 1"/>
    <property type="match status" value="1"/>
</dbReference>
<feature type="compositionally biased region" description="Pro residues" evidence="7">
    <location>
        <begin position="315"/>
        <end position="335"/>
    </location>
</feature>
<dbReference type="Pfam" id="PF00069">
    <property type="entry name" value="Pkinase"/>
    <property type="match status" value="1"/>
</dbReference>
<dbReference type="Gene3D" id="1.25.40.20">
    <property type="entry name" value="Ankyrin repeat-containing domain"/>
    <property type="match status" value="1"/>
</dbReference>
<dbReference type="EMBL" id="VDLU01000004">
    <property type="protein sequence ID" value="TNJ27339.1"/>
    <property type="molecule type" value="Genomic_DNA"/>
</dbReference>
<dbReference type="SUPFAM" id="SSF48403">
    <property type="entry name" value="Ankyrin repeat"/>
    <property type="match status" value="1"/>
</dbReference>
<evidence type="ECO:0000256" key="1">
    <source>
        <dbReference type="ARBA" id="ARBA00012513"/>
    </source>
</evidence>